<evidence type="ECO:0000256" key="1">
    <source>
        <dbReference type="SAM" id="MobiDB-lite"/>
    </source>
</evidence>
<protein>
    <submittedName>
        <fullName evidence="2">Uncharacterized protein</fullName>
    </submittedName>
</protein>
<feature type="region of interest" description="Disordered" evidence="1">
    <location>
        <begin position="35"/>
        <end position="54"/>
    </location>
</feature>
<evidence type="ECO:0000313" key="2">
    <source>
        <dbReference type="EMBL" id="CAL1407043.1"/>
    </source>
</evidence>
<reference evidence="2 3" key="1">
    <citation type="submission" date="2024-04" db="EMBL/GenBank/DDBJ databases">
        <authorList>
            <person name="Fracassetti M."/>
        </authorList>
    </citation>
    <scope>NUCLEOTIDE SEQUENCE [LARGE SCALE GENOMIC DNA]</scope>
</reference>
<keyword evidence="3" id="KW-1185">Reference proteome</keyword>
<feature type="compositionally biased region" description="Polar residues" evidence="1">
    <location>
        <begin position="38"/>
        <end position="53"/>
    </location>
</feature>
<gene>
    <name evidence="2" type="ORF">LTRI10_LOCUS46732</name>
</gene>
<dbReference type="AlphaFoldDB" id="A0AAV2G8P9"/>
<dbReference type="Proteomes" id="UP001497516">
    <property type="component" value="Chromosome 8"/>
</dbReference>
<name>A0AAV2G8P9_9ROSI</name>
<proteinExistence type="predicted"/>
<organism evidence="2 3">
    <name type="scientific">Linum trigynum</name>
    <dbReference type="NCBI Taxonomy" id="586398"/>
    <lineage>
        <taxon>Eukaryota</taxon>
        <taxon>Viridiplantae</taxon>
        <taxon>Streptophyta</taxon>
        <taxon>Embryophyta</taxon>
        <taxon>Tracheophyta</taxon>
        <taxon>Spermatophyta</taxon>
        <taxon>Magnoliopsida</taxon>
        <taxon>eudicotyledons</taxon>
        <taxon>Gunneridae</taxon>
        <taxon>Pentapetalae</taxon>
        <taxon>rosids</taxon>
        <taxon>fabids</taxon>
        <taxon>Malpighiales</taxon>
        <taxon>Linaceae</taxon>
        <taxon>Linum</taxon>
    </lineage>
</organism>
<accession>A0AAV2G8P9</accession>
<evidence type="ECO:0000313" key="3">
    <source>
        <dbReference type="Proteomes" id="UP001497516"/>
    </source>
</evidence>
<sequence>MSHAEPVAQCSPSNITHIETLVNVPVQLVMIGKRKLTPPSSQRTGMTLSTLADGSQRGPIMAYLNKNQKSKSKTVPAQPTQEKGRKIVLGRKMLLGTHKQHRLE</sequence>
<dbReference type="EMBL" id="OZ034821">
    <property type="protein sequence ID" value="CAL1407043.1"/>
    <property type="molecule type" value="Genomic_DNA"/>
</dbReference>